<evidence type="ECO:0000313" key="3">
    <source>
        <dbReference type="EMBL" id="OAE23385.1"/>
    </source>
</evidence>
<dbReference type="Pfam" id="PF03479">
    <property type="entry name" value="PCC"/>
    <property type="match status" value="1"/>
</dbReference>
<dbReference type="EMBL" id="LVLJ01002842">
    <property type="protein sequence ID" value="OAE23385.1"/>
    <property type="molecule type" value="Genomic_DNA"/>
</dbReference>
<dbReference type="GO" id="GO:0003680">
    <property type="term" value="F:minor groove of adenine-thymine-rich DNA binding"/>
    <property type="evidence" value="ECO:0007669"/>
    <property type="project" value="InterPro"/>
</dbReference>
<evidence type="ECO:0000259" key="2">
    <source>
        <dbReference type="PROSITE" id="PS51742"/>
    </source>
</evidence>
<name>A0A176VTE2_MARPO</name>
<reference evidence="3" key="1">
    <citation type="submission" date="2016-03" db="EMBL/GenBank/DDBJ databases">
        <title>Mechanisms controlling the formation of the plant cell surface in tip-growing cells are functionally conserved among land plants.</title>
        <authorList>
            <person name="Honkanen S."/>
            <person name="Jones V.A."/>
            <person name="Morieri G."/>
            <person name="Champion C."/>
            <person name="Hetherington A.J."/>
            <person name="Kelly S."/>
            <person name="Saint-Marcoux D."/>
            <person name="Proust H."/>
            <person name="Prescott H."/>
            <person name="Dolan L."/>
        </authorList>
    </citation>
    <scope>NUCLEOTIDE SEQUENCE [LARGE SCALE GENOMIC DNA]</scope>
    <source>
        <tissue evidence="3">Whole gametophyte</tissue>
    </source>
</reference>
<gene>
    <name evidence="3" type="ORF">AXG93_1660s1440</name>
</gene>
<dbReference type="InterPro" id="IPR005175">
    <property type="entry name" value="PPC_dom"/>
</dbReference>
<evidence type="ECO:0000313" key="4">
    <source>
        <dbReference type="Proteomes" id="UP000077202"/>
    </source>
</evidence>
<dbReference type="Proteomes" id="UP000077202">
    <property type="component" value="Unassembled WGS sequence"/>
</dbReference>
<proteinExistence type="predicted"/>
<dbReference type="PANTHER" id="PTHR31100">
    <property type="entry name" value="AT-HOOK MOTIF NUCLEAR-LOCALIZED PROTEIN 15"/>
    <property type="match status" value="1"/>
</dbReference>
<comment type="caution">
    <text evidence="3">The sequence shown here is derived from an EMBL/GenBank/DDBJ whole genome shotgun (WGS) entry which is preliminary data.</text>
</comment>
<sequence length="276" mass="30422">MLERSNRSFEVGSYDLLQNGDVMRRRPVVRKVHDRQEGMGWLARAGDSDVRSAAGDRWGRGGVLPVAYKKQKQRGETDIGSYTRLLICGLASPNERSERPYDPDGVRMRNDGFGGTDIGSKTEATCKRRGETLKRKYPPGAMGKKTASRKAFFEQEYDTMRLNTLSIPDGRYVVESMNQFARANSKPGVALCFLGGSGAVRNLKLEGPWKNDIRVEGNAEIVTISRTFQTDWAGTLNSTSLAMMVSNDSGNLFGGTVEGDMQAVGPVTLTAYLFMI</sequence>
<protein>
    <recommendedName>
        <fullName evidence="2">PPC domain-containing protein</fullName>
    </recommendedName>
</protein>
<accession>A0A176VTE2</accession>
<dbReference type="PANTHER" id="PTHR31100:SF69">
    <property type="entry name" value="AT-HOOK MOTIF NUCLEAR-LOCALIZED PROTEIN 17-RELATED"/>
    <property type="match status" value="1"/>
</dbReference>
<dbReference type="GO" id="GO:0005634">
    <property type="term" value="C:nucleus"/>
    <property type="evidence" value="ECO:0007669"/>
    <property type="project" value="TreeGrafter"/>
</dbReference>
<keyword evidence="4" id="KW-1185">Reference proteome</keyword>
<feature type="region of interest" description="Disordered" evidence="1">
    <location>
        <begin position="95"/>
        <end position="121"/>
    </location>
</feature>
<organism evidence="3 4">
    <name type="scientific">Marchantia polymorpha subsp. ruderalis</name>
    <dbReference type="NCBI Taxonomy" id="1480154"/>
    <lineage>
        <taxon>Eukaryota</taxon>
        <taxon>Viridiplantae</taxon>
        <taxon>Streptophyta</taxon>
        <taxon>Embryophyta</taxon>
        <taxon>Marchantiophyta</taxon>
        <taxon>Marchantiopsida</taxon>
        <taxon>Marchantiidae</taxon>
        <taxon>Marchantiales</taxon>
        <taxon>Marchantiaceae</taxon>
        <taxon>Marchantia</taxon>
    </lineage>
</organism>
<dbReference type="AlphaFoldDB" id="A0A176VTE2"/>
<evidence type="ECO:0000256" key="1">
    <source>
        <dbReference type="SAM" id="MobiDB-lite"/>
    </source>
</evidence>
<feature type="domain" description="PPC" evidence="2">
    <location>
        <begin position="157"/>
        <end position="276"/>
    </location>
</feature>
<dbReference type="GO" id="GO:0003700">
    <property type="term" value="F:DNA-binding transcription factor activity"/>
    <property type="evidence" value="ECO:0007669"/>
    <property type="project" value="TreeGrafter"/>
</dbReference>
<feature type="compositionally biased region" description="Basic and acidic residues" evidence="1">
    <location>
        <begin position="95"/>
        <end position="110"/>
    </location>
</feature>
<dbReference type="Gene3D" id="3.30.1330.80">
    <property type="entry name" value="Hypothetical protein, similar to alpha- acetolactate decarboxylase, domain 2"/>
    <property type="match status" value="1"/>
</dbReference>
<dbReference type="SUPFAM" id="SSF117856">
    <property type="entry name" value="AF0104/ALDC/Ptd012-like"/>
    <property type="match status" value="1"/>
</dbReference>
<dbReference type="InterPro" id="IPR014476">
    <property type="entry name" value="AHL15-29"/>
</dbReference>
<dbReference type="PROSITE" id="PS51742">
    <property type="entry name" value="PPC"/>
    <property type="match status" value="1"/>
</dbReference>